<comment type="similarity">
    <text evidence="1 3">Belongs to the short-chain dehydrogenases/reductases (SDR) family.</text>
</comment>
<dbReference type="PRINTS" id="PR00080">
    <property type="entry name" value="SDRFAMILY"/>
</dbReference>
<dbReference type="Ensembl" id="ENSOKIT00005097662.1">
    <property type="protein sequence ID" value="ENSOKIP00005091403.1"/>
    <property type="gene ID" value="ENSOKIG00005039793.1"/>
</dbReference>
<keyword evidence="6" id="KW-1185">Reference proteome</keyword>
<feature type="transmembrane region" description="Helical" evidence="4">
    <location>
        <begin position="6"/>
        <end position="26"/>
    </location>
</feature>
<dbReference type="PRINTS" id="PR00081">
    <property type="entry name" value="GDHRDH"/>
</dbReference>
<evidence type="ECO:0000256" key="3">
    <source>
        <dbReference type="RuleBase" id="RU000363"/>
    </source>
</evidence>
<dbReference type="GO" id="GO:0008202">
    <property type="term" value="P:steroid metabolic process"/>
    <property type="evidence" value="ECO:0007669"/>
    <property type="project" value="TreeGrafter"/>
</dbReference>
<organism evidence="5 6">
    <name type="scientific">Oncorhynchus kisutch</name>
    <name type="common">Coho salmon</name>
    <name type="synonym">Salmo kisutch</name>
    <dbReference type="NCBI Taxonomy" id="8019"/>
    <lineage>
        <taxon>Eukaryota</taxon>
        <taxon>Metazoa</taxon>
        <taxon>Chordata</taxon>
        <taxon>Craniata</taxon>
        <taxon>Vertebrata</taxon>
        <taxon>Euteleostomi</taxon>
        <taxon>Actinopterygii</taxon>
        <taxon>Neopterygii</taxon>
        <taxon>Teleostei</taxon>
        <taxon>Protacanthopterygii</taxon>
        <taxon>Salmoniformes</taxon>
        <taxon>Salmonidae</taxon>
        <taxon>Salmoninae</taxon>
        <taxon>Oncorhynchus</taxon>
    </lineage>
</organism>
<dbReference type="InterPro" id="IPR002347">
    <property type="entry name" value="SDR_fam"/>
</dbReference>
<proteinExistence type="inferred from homology"/>
<feature type="transmembrane region" description="Helical" evidence="4">
    <location>
        <begin position="38"/>
        <end position="55"/>
    </location>
</feature>
<keyword evidence="4" id="KW-1133">Transmembrane helix</keyword>
<keyword evidence="4" id="KW-0472">Membrane</keyword>
<evidence type="ECO:0000256" key="2">
    <source>
        <dbReference type="ARBA" id="ARBA00023002"/>
    </source>
</evidence>
<evidence type="ECO:0000313" key="6">
    <source>
        <dbReference type="Proteomes" id="UP000694557"/>
    </source>
</evidence>
<dbReference type="PANTHER" id="PTHR43313:SF3">
    <property type="entry name" value="17-BETA-HYDROXYSTEROID DEHYDROGENASE TYPE 2"/>
    <property type="match status" value="1"/>
</dbReference>
<evidence type="ECO:0000256" key="4">
    <source>
        <dbReference type="SAM" id="Phobius"/>
    </source>
</evidence>
<evidence type="ECO:0000256" key="1">
    <source>
        <dbReference type="ARBA" id="ARBA00006484"/>
    </source>
</evidence>
<dbReference type="PANTHER" id="PTHR43313">
    <property type="entry name" value="SHORT-CHAIN DEHYDROGENASE/REDUCTASE FAMILY 9C"/>
    <property type="match status" value="1"/>
</dbReference>
<dbReference type="InterPro" id="IPR036291">
    <property type="entry name" value="NAD(P)-bd_dom_sf"/>
</dbReference>
<sequence length="380" mass="41766">MESVDIDFWYFSSLYTIVTALYIGAIITKARGSHDREYWTFALLALGGPLCFLALPGYRSLLFLTCSLWLCYVVLGRRVDMLTMHGRAVLITGCDTGFGHALARRISDLGVTVFAGVLDETSPGAVELKRLGSEGLQVLQLDVTDAALLDTPPIHTLFHSGLWGIVNNAGVLGYVADGEILPVRVYRNCLAVNFLAAVEVSQVFLPLLRHSKGRLVNVCSMAGDVPVPGFVAYGASKAALNTFSGVMRLELARWGVNVSTIQPAGFRTSIRYQEEIFTSLSQDVRKDYGEAYISSLQARFAKMAVMSSEDLRPVLDDMCHALMSVAPRPVYTPGQSAWLIPCLHRLCPTRFYDMIITSLFQFNSSLPLPTVHENTAVKIK</sequence>
<dbReference type="GO" id="GO:0016491">
    <property type="term" value="F:oxidoreductase activity"/>
    <property type="evidence" value="ECO:0007669"/>
    <property type="project" value="UniProtKB-KW"/>
</dbReference>
<dbReference type="GeneTree" id="ENSGT00940000160204"/>
<dbReference type="InterPro" id="IPR020904">
    <property type="entry name" value="Sc_DH/Rdtase_CS"/>
</dbReference>
<reference evidence="5" key="2">
    <citation type="submission" date="2025-09" db="UniProtKB">
        <authorList>
            <consortium name="Ensembl"/>
        </authorList>
    </citation>
    <scope>IDENTIFICATION</scope>
</reference>
<protein>
    <submittedName>
        <fullName evidence="5">Hydroxysteroid (17-beta) dehydrogenase 2</fullName>
    </submittedName>
</protein>
<dbReference type="SUPFAM" id="SSF51735">
    <property type="entry name" value="NAD(P)-binding Rossmann-fold domains"/>
    <property type="match status" value="1"/>
</dbReference>
<dbReference type="Pfam" id="PF00106">
    <property type="entry name" value="adh_short"/>
    <property type="match status" value="1"/>
</dbReference>
<dbReference type="Proteomes" id="UP000694557">
    <property type="component" value="Unassembled WGS sequence"/>
</dbReference>
<name>A0A8C7JUT7_ONCKI</name>
<dbReference type="PROSITE" id="PS00061">
    <property type="entry name" value="ADH_SHORT"/>
    <property type="match status" value="1"/>
</dbReference>
<gene>
    <name evidence="5" type="primary">hsd17b2</name>
</gene>
<evidence type="ECO:0000313" key="5">
    <source>
        <dbReference type="Ensembl" id="ENSOKIP00005091403.1"/>
    </source>
</evidence>
<keyword evidence="4" id="KW-0812">Transmembrane</keyword>
<accession>A0A8C7JUT7</accession>
<reference evidence="5" key="1">
    <citation type="submission" date="2025-08" db="UniProtKB">
        <authorList>
            <consortium name="Ensembl"/>
        </authorList>
    </citation>
    <scope>IDENTIFICATION</scope>
</reference>
<dbReference type="AlphaFoldDB" id="A0A8C7JUT7"/>
<keyword evidence="2" id="KW-0560">Oxidoreductase</keyword>
<dbReference type="Gene3D" id="3.40.50.720">
    <property type="entry name" value="NAD(P)-binding Rossmann-like Domain"/>
    <property type="match status" value="1"/>
</dbReference>